<sequence length="377" mass="40532">MNAIEALNKPRWDDHDWGPLPPLTRDAEAEVCVIGLGGTGLSCISEALNLGATSVIGIDAVDVAAGAAGRNGGLLLAGPVDFHHDAVERHGVERTLAIHALTERELATIQQETPGIVRVTGSLRIAETPEELADCGRQFTAMRADGLAVEHYDGPEGRGLLFPHDAVFHPLKRARALATALRSRGAQLYGQTIARSIEPGRVRTESGTISARHVIVCVDGKLEWLFPELLAEVRTARLQMLATAPQLPIKYDRPVSTRYGFDYWQQLEDGSVLFGGGRDKFEADEWTTDDAPDAKVQEYLEKRLRERLGISTDITHRWAASVAFTDSGLPIARELGGGVFVVGAYSGTGNLVGAVCGRGAAQLALTGENTLLAPFQD</sequence>
<dbReference type="Proteomes" id="UP001229955">
    <property type="component" value="Chromosome"/>
</dbReference>
<evidence type="ECO:0000313" key="3">
    <source>
        <dbReference type="EMBL" id="WKW16200.1"/>
    </source>
</evidence>
<dbReference type="GO" id="GO:0005737">
    <property type="term" value="C:cytoplasm"/>
    <property type="evidence" value="ECO:0007669"/>
    <property type="project" value="TreeGrafter"/>
</dbReference>
<reference evidence="3" key="1">
    <citation type="submission" date="2023-07" db="EMBL/GenBank/DDBJ databases">
        <authorList>
            <person name="Haufschild T."/>
            <person name="Kallscheuer N."/>
            <person name="Hammer J."/>
            <person name="Kohn T."/>
            <person name="Kabuu M."/>
            <person name="Jogler M."/>
            <person name="Wohfarth N."/>
            <person name="Heuer A."/>
            <person name="Rohde M."/>
            <person name="van Teeseling M.C.F."/>
            <person name="Jogler C."/>
        </authorList>
    </citation>
    <scope>NUCLEOTIDE SEQUENCE</scope>
    <source>
        <strain evidence="2">Strain 138</strain>
        <strain evidence="3">Strain 318</strain>
    </source>
</reference>
<feature type="domain" description="FAD dependent oxidoreductase" evidence="1">
    <location>
        <begin position="31"/>
        <end position="363"/>
    </location>
</feature>
<accession>A0AA49JX93</accession>
<dbReference type="AlphaFoldDB" id="A0AA49Q9F2"/>
<proteinExistence type="predicted"/>
<evidence type="ECO:0000313" key="2">
    <source>
        <dbReference type="EMBL" id="WKW13293.1"/>
    </source>
</evidence>
<dbReference type="InterPro" id="IPR006076">
    <property type="entry name" value="FAD-dep_OxRdtase"/>
</dbReference>
<dbReference type="InterPro" id="IPR036188">
    <property type="entry name" value="FAD/NAD-bd_sf"/>
</dbReference>
<dbReference type="KEGG" id="pspc:Strain318_002610"/>
<dbReference type="EMBL" id="CP130613">
    <property type="protein sequence ID" value="WKW16200.1"/>
    <property type="molecule type" value="Genomic_DNA"/>
</dbReference>
<accession>A0AA49Q9F2</accession>
<dbReference type="PANTHER" id="PTHR13847">
    <property type="entry name" value="SARCOSINE DEHYDROGENASE-RELATED"/>
    <property type="match status" value="1"/>
</dbReference>
<dbReference type="Pfam" id="PF01266">
    <property type="entry name" value="DAO"/>
    <property type="match status" value="1"/>
</dbReference>
<name>A0AA49Q9F2_9BACT</name>
<gene>
    <name evidence="2" type="ORF">Strain138_002610</name>
    <name evidence="3" type="ORF">Strain318_002610</name>
</gene>
<protein>
    <submittedName>
        <fullName evidence="3">FAD-dependent oxidoreductase</fullName>
    </submittedName>
</protein>
<dbReference type="EMBL" id="CP130612">
    <property type="protein sequence ID" value="WKW13293.1"/>
    <property type="molecule type" value="Genomic_DNA"/>
</dbReference>
<dbReference type="RefSeq" id="WP_367886153.1">
    <property type="nucleotide sequence ID" value="NZ_CP130612.1"/>
</dbReference>
<dbReference type="Gene3D" id="3.50.50.60">
    <property type="entry name" value="FAD/NAD(P)-binding domain"/>
    <property type="match status" value="1"/>
</dbReference>
<dbReference type="Gene3D" id="3.30.9.10">
    <property type="entry name" value="D-Amino Acid Oxidase, subunit A, domain 2"/>
    <property type="match status" value="1"/>
</dbReference>
<organism evidence="3 4">
    <name type="scientific">Pseudogemmatithrix spongiicola</name>
    <dbReference type="NCBI Taxonomy" id="3062599"/>
    <lineage>
        <taxon>Bacteria</taxon>
        <taxon>Pseudomonadati</taxon>
        <taxon>Gemmatimonadota</taxon>
        <taxon>Gemmatimonadia</taxon>
        <taxon>Gemmatimonadales</taxon>
        <taxon>Gemmatimonadaceae</taxon>
        <taxon>Pseudogemmatithrix</taxon>
    </lineage>
</organism>
<dbReference type="SUPFAM" id="SSF51905">
    <property type="entry name" value="FAD/NAD(P)-binding domain"/>
    <property type="match status" value="1"/>
</dbReference>
<evidence type="ECO:0000259" key="1">
    <source>
        <dbReference type="Pfam" id="PF01266"/>
    </source>
</evidence>
<evidence type="ECO:0000313" key="4">
    <source>
        <dbReference type="Proteomes" id="UP001229955"/>
    </source>
</evidence>
<keyword evidence="4" id="KW-1185">Reference proteome</keyword>
<dbReference type="PANTHER" id="PTHR13847:SF281">
    <property type="entry name" value="FAD DEPENDENT OXIDOREDUCTASE DOMAIN-CONTAINING PROTEIN"/>
    <property type="match status" value="1"/>
</dbReference>